<name>A0A9N9AD86_9GLOM</name>
<dbReference type="Pfam" id="PF03227">
    <property type="entry name" value="GILT"/>
    <property type="match status" value="1"/>
</dbReference>
<dbReference type="AlphaFoldDB" id="A0A9N9AD86"/>
<evidence type="ECO:0000256" key="2">
    <source>
        <dbReference type="ARBA" id="ARBA00005679"/>
    </source>
</evidence>
<dbReference type="PANTHER" id="PTHR13234:SF8">
    <property type="entry name" value="GAMMA-INTERFERON-INDUCIBLE LYSOSOMAL THIOL REDUCTASE"/>
    <property type="match status" value="1"/>
</dbReference>
<keyword evidence="7" id="KW-1185">Reference proteome</keyword>
<dbReference type="EMBL" id="CAJVPJ010000436">
    <property type="protein sequence ID" value="CAG8524428.1"/>
    <property type="molecule type" value="Genomic_DNA"/>
</dbReference>
<reference evidence="6" key="1">
    <citation type="submission" date="2021-06" db="EMBL/GenBank/DDBJ databases">
        <authorList>
            <person name="Kallberg Y."/>
            <person name="Tangrot J."/>
            <person name="Rosling A."/>
        </authorList>
    </citation>
    <scope>NUCLEOTIDE SEQUENCE</scope>
    <source>
        <strain evidence="6">IA702</strain>
    </source>
</reference>
<evidence type="ECO:0000313" key="7">
    <source>
        <dbReference type="Proteomes" id="UP000789572"/>
    </source>
</evidence>
<dbReference type="GO" id="GO:0016671">
    <property type="term" value="F:oxidoreductase activity, acting on a sulfur group of donors, disulfide as acceptor"/>
    <property type="evidence" value="ECO:0007669"/>
    <property type="project" value="InterPro"/>
</dbReference>
<comment type="similarity">
    <text evidence="2">Belongs to the GILT family.</text>
</comment>
<evidence type="ECO:0000256" key="3">
    <source>
        <dbReference type="ARBA" id="ARBA00022525"/>
    </source>
</evidence>
<dbReference type="GO" id="GO:0005576">
    <property type="term" value="C:extracellular region"/>
    <property type="evidence" value="ECO:0007669"/>
    <property type="project" value="UniProtKB-SubCell"/>
</dbReference>
<comment type="subcellular location">
    <subcellularLocation>
        <location evidence="1">Secreted</location>
    </subcellularLocation>
</comment>
<sequence>MSRIRVRVLLISILAIVFIYFTLQYSVNDPDTDASKVSVELYVMSQCPDADACEQVFQSVMSKVNDIAVIRTDYVGVIDPNAKYGVVCKHGDQECLGNIHELCFESNYLPAKQTEFIDWLSCLNRDLSQKGDLEYSRSCALEVNIDYTPVEQCVRTQGGQLLIESVRKTNAKRVTKSCTIHLNGKQRCIKDGDWYDCPGGHEVQDFVRDIKNAYAGMKDGTRMNTRLFNVN</sequence>
<keyword evidence="3" id="KW-0964">Secreted</keyword>
<protein>
    <submittedName>
        <fullName evidence="6">5970_t:CDS:1</fullName>
    </submittedName>
</protein>
<evidence type="ECO:0000256" key="5">
    <source>
        <dbReference type="ARBA" id="ARBA00023180"/>
    </source>
</evidence>
<evidence type="ECO:0000313" key="6">
    <source>
        <dbReference type="EMBL" id="CAG8524428.1"/>
    </source>
</evidence>
<dbReference type="Proteomes" id="UP000789572">
    <property type="component" value="Unassembled WGS sequence"/>
</dbReference>
<evidence type="ECO:0000256" key="1">
    <source>
        <dbReference type="ARBA" id="ARBA00004613"/>
    </source>
</evidence>
<dbReference type="InterPro" id="IPR004911">
    <property type="entry name" value="Interferon-induced_GILT"/>
</dbReference>
<dbReference type="OrthoDB" id="958254at2759"/>
<keyword evidence="5" id="KW-0325">Glycoprotein</keyword>
<evidence type="ECO:0000256" key="4">
    <source>
        <dbReference type="ARBA" id="ARBA00022729"/>
    </source>
</evidence>
<comment type="caution">
    <text evidence="6">The sequence shown here is derived from an EMBL/GenBank/DDBJ whole genome shotgun (WGS) entry which is preliminary data.</text>
</comment>
<keyword evidence="4" id="KW-0732">Signal</keyword>
<proteinExistence type="inferred from homology"/>
<organism evidence="6 7">
    <name type="scientific">Paraglomus occultum</name>
    <dbReference type="NCBI Taxonomy" id="144539"/>
    <lineage>
        <taxon>Eukaryota</taxon>
        <taxon>Fungi</taxon>
        <taxon>Fungi incertae sedis</taxon>
        <taxon>Mucoromycota</taxon>
        <taxon>Glomeromycotina</taxon>
        <taxon>Glomeromycetes</taxon>
        <taxon>Paraglomerales</taxon>
        <taxon>Paraglomeraceae</taxon>
        <taxon>Paraglomus</taxon>
    </lineage>
</organism>
<gene>
    <name evidence="6" type="ORF">POCULU_LOCUS3745</name>
</gene>
<accession>A0A9N9AD86</accession>
<dbReference type="PANTHER" id="PTHR13234">
    <property type="entry name" value="GAMMA-INTERFERON INDUCIBLE LYSOSOMAL THIOL REDUCTASE GILT"/>
    <property type="match status" value="1"/>
</dbReference>